<keyword evidence="7" id="KW-0276">Fatty acid metabolism</keyword>
<keyword evidence="6" id="KW-0256">Endoplasmic reticulum</keyword>
<keyword evidence="10" id="KW-0560">Oxidoreductase</keyword>
<accession>A0A840ICG8</accession>
<evidence type="ECO:0000256" key="6">
    <source>
        <dbReference type="ARBA" id="ARBA00022824"/>
    </source>
</evidence>
<dbReference type="EMBL" id="JACHNU010000001">
    <property type="protein sequence ID" value="MBB4661640.1"/>
    <property type="molecule type" value="Genomic_DNA"/>
</dbReference>
<dbReference type="GO" id="GO:0006633">
    <property type="term" value="P:fatty acid biosynthetic process"/>
    <property type="evidence" value="ECO:0007669"/>
    <property type="project" value="UniProtKB-KW"/>
</dbReference>
<keyword evidence="12 14" id="KW-0472">Membrane</keyword>
<keyword evidence="3" id="KW-0444">Lipid biosynthesis</keyword>
<keyword evidence="9 14" id="KW-1133">Transmembrane helix</keyword>
<feature type="domain" description="Fatty acid hydroxylase" evidence="15">
    <location>
        <begin position="72"/>
        <end position="213"/>
    </location>
</feature>
<evidence type="ECO:0000256" key="4">
    <source>
        <dbReference type="ARBA" id="ARBA00022692"/>
    </source>
</evidence>
<evidence type="ECO:0000256" key="7">
    <source>
        <dbReference type="ARBA" id="ARBA00022832"/>
    </source>
</evidence>
<keyword evidence="17" id="KW-1185">Reference proteome</keyword>
<evidence type="ECO:0000256" key="2">
    <source>
        <dbReference type="ARBA" id="ARBA00004477"/>
    </source>
</evidence>
<feature type="transmembrane region" description="Helical" evidence="14">
    <location>
        <begin position="127"/>
        <end position="160"/>
    </location>
</feature>
<evidence type="ECO:0000256" key="12">
    <source>
        <dbReference type="ARBA" id="ARBA00023136"/>
    </source>
</evidence>
<keyword evidence="11" id="KW-0443">Lipid metabolism</keyword>
<keyword evidence="5" id="KW-0479">Metal-binding</keyword>
<protein>
    <submittedName>
        <fullName evidence="16">Sterol desaturase/sphingolipid hydroxylase (Fatty acid hydroxylase superfamily)</fullName>
    </submittedName>
</protein>
<dbReference type="AlphaFoldDB" id="A0A840ICG8"/>
<reference evidence="16 17" key="1">
    <citation type="submission" date="2020-08" db="EMBL/GenBank/DDBJ databases">
        <title>Genomic Encyclopedia of Archaeal and Bacterial Type Strains, Phase II (KMG-II): from individual species to whole genera.</title>
        <authorList>
            <person name="Goeker M."/>
        </authorList>
    </citation>
    <scope>NUCLEOTIDE SEQUENCE [LARGE SCALE GENOMIC DNA]</scope>
    <source>
        <strain evidence="16 17">DSM 23288</strain>
    </source>
</reference>
<evidence type="ECO:0000256" key="1">
    <source>
        <dbReference type="ARBA" id="ARBA00001947"/>
    </source>
</evidence>
<comment type="caution">
    <text evidence="16">The sequence shown here is derived from an EMBL/GenBank/DDBJ whole genome shotgun (WGS) entry which is preliminary data.</text>
</comment>
<organism evidence="16 17">
    <name type="scientific">Conexibacter arvalis</name>
    <dbReference type="NCBI Taxonomy" id="912552"/>
    <lineage>
        <taxon>Bacteria</taxon>
        <taxon>Bacillati</taxon>
        <taxon>Actinomycetota</taxon>
        <taxon>Thermoleophilia</taxon>
        <taxon>Solirubrobacterales</taxon>
        <taxon>Conexibacteraceae</taxon>
        <taxon>Conexibacter</taxon>
    </lineage>
</organism>
<dbReference type="PANTHER" id="PTHR12863">
    <property type="entry name" value="FATTY ACID HYDROXYLASE"/>
    <property type="match status" value="1"/>
</dbReference>
<evidence type="ECO:0000313" key="16">
    <source>
        <dbReference type="EMBL" id="MBB4661640.1"/>
    </source>
</evidence>
<dbReference type="InterPro" id="IPR006694">
    <property type="entry name" value="Fatty_acid_hydroxylase"/>
</dbReference>
<name>A0A840ICG8_9ACTN</name>
<evidence type="ECO:0000256" key="3">
    <source>
        <dbReference type="ARBA" id="ARBA00022516"/>
    </source>
</evidence>
<dbReference type="Proteomes" id="UP000585272">
    <property type="component" value="Unassembled WGS sequence"/>
</dbReference>
<feature type="transmembrane region" description="Helical" evidence="14">
    <location>
        <begin position="66"/>
        <end position="84"/>
    </location>
</feature>
<dbReference type="GO" id="GO:0016020">
    <property type="term" value="C:membrane"/>
    <property type="evidence" value="ECO:0007669"/>
    <property type="project" value="InterPro"/>
</dbReference>
<keyword evidence="8" id="KW-0862">Zinc</keyword>
<dbReference type="Pfam" id="PF04116">
    <property type="entry name" value="FA_hydroxylase"/>
    <property type="match status" value="1"/>
</dbReference>
<evidence type="ECO:0000259" key="15">
    <source>
        <dbReference type="Pfam" id="PF04116"/>
    </source>
</evidence>
<dbReference type="GO" id="GO:0005506">
    <property type="term" value="F:iron ion binding"/>
    <property type="evidence" value="ECO:0007669"/>
    <property type="project" value="InterPro"/>
</dbReference>
<dbReference type="RefSeq" id="WP_183339965.1">
    <property type="nucleotide sequence ID" value="NZ_JACHNU010000001.1"/>
</dbReference>
<evidence type="ECO:0000256" key="14">
    <source>
        <dbReference type="SAM" id="Phobius"/>
    </source>
</evidence>
<dbReference type="PANTHER" id="PTHR12863:SF1">
    <property type="entry name" value="FATTY ACID 2-HYDROXYLASE"/>
    <property type="match status" value="1"/>
</dbReference>
<evidence type="ECO:0000256" key="11">
    <source>
        <dbReference type="ARBA" id="ARBA00023098"/>
    </source>
</evidence>
<proteinExistence type="predicted"/>
<dbReference type="GO" id="GO:0080132">
    <property type="term" value="F:fatty acid 2-hydroxylase activity"/>
    <property type="evidence" value="ECO:0007669"/>
    <property type="project" value="InterPro"/>
</dbReference>
<comment type="cofactor">
    <cofactor evidence="1">
        <name>Zn(2+)</name>
        <dbReference type="ChEBI" id="CHEBI:29105"/>
    </cofactor>
</comment>
<comment type="subcellular location">
    <subcellularLocation>
        <location evidence="2">Endoplasmic reticulum membrane</location>
        <topology evidence="2">Multi-pass membrane protein</topology>
    </subcellularLocation>
</comment>
<evidence type="ECO:0000256" key="8">
    <source>
        <dbReference type="ARBA" id="ARBA00022833"/>
    </source>
</evidence>
<dbReference type="InterPro" id="IPR014430">
    <property type="entry name" value="Scs7"/>
</dbReference>
<evidence type="ECO:0000256" key="10">
    <source>
        <dbReference type="ARBA" id="ARBA00023002"/>
    </source>
</evidence>
<evidence type="ECO:0000256" key="5">
    <source>
        <dbReference type="ARBA" id="ARBA00022723"/>
    </source>
</evidence>
<feature type="transmembrane region" description="Helical" evidence="14">
    <location>
        <begin position="39"/>
        <end position="59"/>
    </location>
</feature>
<keyword evidence="4 14" id="KW-0812">Transmembrane</keyword>
<keyword evidence="13" id="KW-0275">Fatty acid biosynthesis</keyword>
<gene>
    <name evidence="16" type="ORF">BDZ31_001213</name>
</gene>
<evidence type="ECO:0000256" key="13">
    <source>
        <dbReference type="ARBA" id="ARBA00023160"/>
    </source>
</evidence>
<evidence type="ECO:0000256" key="9">
    <source>
        <dbReference type="ARBA" id="ARBA00022989"/>
    </source>
</evidence>
<sequence>MASYPTRDELTGMRRSEVLKASPRMFESNLLDKLSRVHWSVPAFIFGPAIVVALVVSFGEMAWWEVPLFAVGGYLFWTLTEYWLHRIVFHFEPDQGIGARLHWIIHGVHHDHPNDPLRLVMPPSVSIPLAALFLGLFVLVLGTPAAYAASAGFWAGYLAYDMLHYYVHHLPGGRKPRAWIPRKLHELHMRHHFKEHDKAYGVSAPFWDHVFGTASTGSRRVSDDR</sequence>
<evidence type="ECO:0000313" key="17">
    <source>
        <dbReference type="Proteomes" id="UP000585272"/>
    </source>
</evidence>